<dbReference type="GO" id="GO:0016491">
    <property type="term" value="F:oxidoreductase activity"/>
    <property type="evidence" value="ECO:0007669"/>
    <property type="project" value="InterPro"/>
</dbReference>
<dbReference type="InterPro" id="IPR016169">
    <property type="entry name" value="FAD-bd_PCMH_sub2"/>
</dbReference>
<dbReference type="EMBL" id="FNVA01000001">
    <property type="protein sequence ID" value="SEF60522.1"/>
    <property type="molecule type" value="Genomic_DNA"/>
</dbReference>
<dbReference type="InterPro" id="IPR002346">
    <property type="entry name" value="Mopterin_DH_FAD-bd"/>
</dbReference>
<evidence type="ECO:0000313" key="4">
    <source>
        <dbReference type="Proteomes" id="UP000236728"/>
    </source>
</evidence>
<dbReference type="GO" id="GO:0071949">
    <property type="term" value="F:FAD binding"/>
    <property type="evidence" value="ECO:0007669"/>
    <property type="project" value="InterPro"/>
</dbReference>
<keyword evidence="1" id="KW-0285">Flavoprotein</keyword>
<dbReference type="SMART" id="SM01092">
    <property type="entry name" value="CO_deh_flav_C"/>
    <property type="match status" value="1"/>
</dbReference>
<gene>
    <name evidence="3" type="ORF">SAMN05421819_0559</name>
</gene>
<dbReference type="InterPro" id="IPR016166">
    <property type="entry name" value="FAD-bd_PCMH"/>
</dbReference>
<accession>A0A1H5TCE6</accession>
<protein>
    <submittedName>
        <fullName evidence="3">Xanthine dehydrogenase YagS FAD-binding subunit</fullName>
    </submittedName>
</protein>
<dbReference type="Gene3D" id="3.30.43.10">
    <property type="entry name" value="Uridine Diphospho-n-acetylenolpyruvylglucosamine Reductase, domain 2"/>
    <property type="match status" value="1"/>
</dbReference>
<dbReference type="SUPFAM" id="SSF56176">
    <property type="entry name" value="FAD-binding/transporter-associated domain-like"/>
    <property type="match status" value="1"/>
</dbReference>
<dbReference type="Gene3D" id="3.30.465.10">
    <property type="match status" value="2"/>
</dbReference>
<dbReference type="InterPro" id="IPR005107">
    <property type="entry name" value="CO_DH_flav_C"/>
</dbReference>
<feature type="domain" description="FAD-binding PCMH-type" evidence="2">
    <location>
        <begin position="1"/>
        <end position="228"/>
    </location>
</feature>
<organism evidence="3 4">
    <name type="scientific">Bryocella elongata</name>
    <dbReference type="NCBI Taxonomy" id="863522"/>
    <lineage>
        <taxon>Bacteria</taxon>
        <taxon>Pseudomonadati</taxon>
        <taxon>Acidobacteriota</taxon>
        <taxon>Terriglobia</taxon>
        <taxon>Terriglobales</taxon>
        <taxon>Acidobacteriaceae</taxon>
        <taxon>Bryocella</taxon>
    </lineage>
</organism>
<proteinExistence type="predicted"/>
<dbReference type="Proteomes" id="UP000236728">
    <property type="component" value="Unassembled WGS sequence"/>
</dbReference>
<dbReference type="InterPro" id="IPR036318">
    <property type="entry name" value="FAD-bd_PCMH-like_sf"/>
</dbReference>
<dbReference type="InterPro" id="IPR036683">
    <property type="entry name" value="CO_DH_flav_C_dom_sf"/>
</dbReference>
<dbReference type="RefSeq" id="WP_103931475.1">
    <property type="nucleotide sequence ID" value="NZ_FNVA01000001.1"/>
</dbReference>
<evidence type="ECO:0000259" key="2">
    <source>
        <dbReference type="PROSITE" id="PS51387"/>
    </source>
</evidence>
<dbReference type="Pfam" id="PF00941">
    <property type="entry name" value="FAD_binding_5"/>
    <property type="match status" value="1"/>
</dbReference>
<dbReference type="Pfam" id="PF03450">
    <property type="entry name" value="CO_deh_flav_C"/>
    <property type="match status" value="1"/>
</dbReference>
<dbReference type="PANTHER" id="PTHR42659:SF1">
    <property type="entry name" value="OXIDOREDUCTASE"/>
    <property type="match status" value="1"/>
</dbReference>
<name>A0A1H5TCE6_9BACT</name>
<dbReference type="PROSITE" id="PS51387">
    <property type="entry name" value="FAD_PCMH"/>
    <property type="match status" value="1"/>
</dbReference>
<keyword evidence="1" id="KW-0274">FAD</keyword>
<dbReference type="Gene3D" id="3.30.390.50">
    <property type="entry name" value="CO dehydrogenase flavoprotein, C-terminal domain"/>
    <property type="match status" value="1"/>
</dbReference>
<dbReference type="InterPro" id="IPR016167">
    <property type="entry name" value="FAD-bd_PCMH_sub1"/>
</dbReference>
<dbReference type="PANTHER" id="PTHR42659">
    <property type="entry name" value="XANTHINE DEHYDROGENASE SUBUNIT C-RELATED"/>
    <property type="match status" value="1"/>
</dbReference>
<dbReference type="SUPFAM" id="SSF55447">
    <property type="entry name" value="CO dehydrogenase flavoprotein C-terminal domain-like"/>
    <property type="match status" value="1"/>
</dbReference>
<evidence type="ECO:0000256" key="1">
    <source>
        <dbReference type="ARBA" id="ARBA00022827"/>
    </source>
</evidence>
<dbReference type="AlphaFoldDB" id="A0A1H5TCE6"/>
<evidence type="ECO:0000313" key="3">
    <source>
        <dbReference type="EMBL" id="SEF60522.1"/>
    </source>
</evidence>
<sequence>MHTFELITPASVTEAVKAQAGSPTAQQGAPVRFIAGGTNLVDFMKLNVETPRQLVDINRLGLDRVEALPGGGVKIGALARNTDVAQHELIKARYPVLSEAILSGATVQLRNLATTGGNLLQKTRCVYYRDTAFACNKRNPGSGCPAIEGHNRMLAVLGTSEHCIATNPSDQNVALTALEATVHVTGAKGERAIPIAEFYVLPGATPERETVLAPGDLITHVTIPALPDGAKSVYLKLRDRASYEFALASAAIVTQVSGGRISFARVAMGGVGTVPWRSHEAEKALLGKAATRENFRAAAEAALHGAKPQTQNGFKVELAKRCVTHALTLATKQA</sequence>
<keyword evidence="4" id="KW-1185">Reference proteome</keyword>
<dbReference type="OrthoDB" id="9774454at2"/>
<reference evidence="3 4" key="1">
    <citation type="submission" date="2016-10" db="EMBL/GenBank/DDBJ databases">
        <authorList>
            <person name="de Groot N.N."/>
        </authorList>
    </citation>
    <scope>NUCLEOTIDE SEQUENCE [LARGE SCALE GENOMIC DNA]</scope>
    <source>
        <strain evidence="3 4">DSM 22489</strain>
    </source>
</reference>
<dbReference type="InterPro" id="IPR051312">
    <property type="entry name" value="Diverse_Substr_Oxidored"/>
</dbReference>